<name>A0A484MYD0_9ASTE</name>
<evidence type="ECO:0000313" key="4">
    <source>
        <dbReference type="Proteomes" id="UP000595140"/>
    </source>
</evidence>
<dbReference type="PROSITE" id="PS00375">
    <property type="entry name" value="UDPGT"/>
    <property type="match status" value="1"/>
</dbReference>
<evidence type="ECO:0000256" key="2">
    <source>
        <dbReference type="ARBA" id="ARBA00022679"/>
    </source>
</evidence>
<gene>
    <name evidence="3" type="ORF">CCAM_LOCUS34952</name>
</gene>
<dbReference type="PANTHER" id="PTHR48048">
    <property type="entry name" value="GLYCOSYLTRANSFERASE"/>
    <property type="match status" value="1"/>
</dbReference>
<dbReference type="FunFam" id="3.40.50.2000:FF:000056">
    <property type="entry name" value="Glycosyltransferase"/>
    <property type="match status" value="1"/>
</dbReference>
<dbReference type="InterPro" id="IPR035595">
    <property type="entry name" value="UDP_glycos_trans_CS"/>
</dbReference>
<protein>
    <submittedName>
        <fullName evidence="3">Uncharacterized protein</fullName>
    </submittedName>
</protein>
<dbReference type="SUPFAM" id="SSF53756">
    <property type="entry name" value="UDP-Glycosyltransferase/glycogen phosphorylase"/>
    <property type="match status" value="1"/>
</dbReference>
<evidence type="ECO:0000256" key="1">
    <source>
        <dbReference type="ARBA" id="ARBA00009995"/>
    </source>
</evidence>
<dbReference type="Gene3D" id="3.40.50.2000">
    <property type="entry name" value="Glycogen Phosphorylase B"/>
    <property type="match status" value="2"/>
</dbReference>
<organism evidence="3 4">
    <name type="scientific">Cuscuta campestris</name>
    <dbReference type="NCBI Taxonomy" id="132261"/>
    <lineage>
        <taxon>Eukaryota</taxon>
        <taxon>Viridiplantae</taxon>
        <taxon>Streptophyta</taxon>
        <taxon>Embryophyta</taxon>
        <taxon>Tracheophyta</taxon>
        <taxon>Spermatophyta</taxon>
        <taxon>Magnoliopsida</taxon>
        <taxon>eudicotyledons</taxon>
        <taxon>Gunneridae</taxon>
        <taxon>Pentapetalae</taxon>
        <taxon>asterids</taxon>
        <taxon>lamiids</taxon>
        <taxon>Solanales</taxon>
        <taxon>Convolvulaceae</taxon>
        <taxon>Cuscuteae</taxon>
        <taxon>Cuscuta</taxon>
        <taxon>Cuscuta subgen. Grammica</taxon>
        <taxon>Cuscuta sect. Cleistogrammica</taxon>
    </lineage>
</organism>
<keyword evidence="2" id="KW-0808">Transferase</keyword>
<dbReference type="InterPro" id="IPR002213">
    <property type="entry name" value="UDP_glucos_trans"/>
</dbReference>
<sequence>MEMQMKQPSMFIFLCSPAIGHLVPTMEFAKLLLHKQNLLSITFLAMNPPFDDPKLASYFRSLVINSASIRLNVKTLSPNLAEMNSNPSNFLGLFIDSHGAQVRDHVKTMMGSRDFKVLGFIADVLCAGMTADVAEEFNLPYYVFYTSGAAALGLQLHLLSLAEENGGEATEHGGCGVDSDYLNVPTYVRPFPAKLLPSIMLDRNGGCDLILDLFRKIRNKAKGIIVNTFLELEPHAVKSLCGDHYSNSPPPVYTVGPVLNLRDLSAEEANSPNLGEEEDYIFPQSQNKYIFVYIQEFYFEKEEVYEWLDSQPESSVVFLCFGSVGFFPEEQLNEIAHALEDSKQRFVWAMRPPHEVSWLELFLRRTEGGQGKVVVSWAPQAAILGHPAVGGFVSHCGWNSILESIWFGKPIAAWPIYGEQQANAFHVVGEIGVGVDIKMDYKMEYPNKVSNTLVRAKEIEMGIESLMDPTNPIRLKAGEMKERSRLALMKALAHQPFCDGLPAEQAAFCGEALQGETEWKKAVVAVIKATIKKVKSAEYAARSIGSALPPTVPESDRENIDDKCHSGFEYALHNLRRSVKRIRSGVYARTDNVVYSAWAGIFECSGALNHFKVDMSVGPFKVQDEAEKAVGACHAAVTNALNAGGLTHFSEET</sequence>
<dbReference type="EMBL" id="OOIL02004817">
    <property type="protein sequence ID" value="VFQ93176.1"/>
    <property type="molecule type" value="Genomic_DNA"/>
</dbReference>
<dbReference type="GO" id="GO:0035251">
    <property type="term" value="F:UDP-glucosyltransferase activity"/>
    <property type="evidence" value="ECO:0007669"/>
    <property type="project" value="InterPro"/>
</dbReference>
<dbReference type="AlphaFoldDB" id="A0A484MYD0"/>
<dbReference type="CDD" id="cd03784">
    <property type="entry name" value="GT1_Gtf-like"/>
    <property type="match status" value="1"/>
</dbReference>
<dbReference type="Pfam" id="PF00201">
    <property type="entry name" value="UDPGT"/>
    <property type="match status" value="1"/>
</dbReference>
<dbReference type="OrthoDB" id="5835829at2759"/>
<dbReference type="InterPro" id="IPR050481">
    <property type="entry name" value="UDP-glycosyltransf_plant"/>
</dbReference>
<evidence type="ECO:0000313" key="3">
    <source>
        <dbReference type="EMBL" id="VFQ93176.1"/>
    </source>
</evidence>
<keyword evidence="4" id="KW-1185">Reference proteome</keyword>
<proteinExistence type="inferred from homology"/>
<comment type="similarity">
    <text evidence="1">Belongs to the UDP-glycosyltransferase family.</text>
</comment>
<reference evidence="3 4" key="1">
    <citation type="submission" date="2018-04" db="EMBL/GenBank/DDBJ databases">
        <authorList>
            <person name="Vogel A."/>
        </authorList>
    </citation>
    <scope>NUCLEOTIDE SEQUENCE [LARGE SCALE GENOMIC DNA]</scope>
</reference>
<accession>A0A484MYD0</accession>
<dbReference type="Proteomes" id="UP000595140">
    <property type="component" value="Unassembled WGS sequence"/>
</dbReference>
<dbReference type="PANTHER" id="PTHR48048:SF88">
    <property type="entry name" value="GLYCOSYLTRANSFERASE"/>
    <property type="match status" value="1"/>
</dbReference>